<proteinExistence type="predicted"/>
<organism evidence="6">
    <name type="scientific">viral metagenome</name>
    <dbReference type="NCBI Taxonomy" id="1070528"/>
    <lineage>
        <taxon>unclassified sequences</taxon>
        <taxon>metagenomes</taxon>
        <taxon>organismal metagenomes</taxon>
    </lineage>
</organism>
<evidence type="ECO:0000313" key="6">
    <source>
        <dbReference type="EMBL" id="QHT16692.1"/>
    </source>
</evidence>
<dbReference type="CDD" id="cd13749">
    <property type="entry name" value="Zn-ribbon_TFIIS"/>
    <property type="match status" value="1"/>
</dbReference>
<dbReference type="Pfam" id="PF01096">
    <property type="entry name" value="Zn_ribbon_TFIIS"/>
    <property type="match status" value="1"/>
</dbReference>
<keyword evidence="1" id="KW-0479">Metal-binding</keyword>
<keyword evidence="2" id="KW-0863">Zinc-finger</keyword>
<evidence type="ECO:0000256" key="4">
    <source>
        <dbReference type="SAM" id="MobiDB-lite"/>
    </source>
</evidence>
<dbReference type="GO" id="GO:0006351">
    <property type="term" value="P:DNA-templated transcription"/>
    <property type="evidence" value="ECO:0007669"/>
    <property type="project" value="InterPro"/>
</dbReference>
<accession>A0A6C0DK11</accession>
<dbReference type="SMART" id="SM00440">
    <property type="entry name" value="ZnF_C2C2"/>
    <property type="match status" value="1"/>
</dbReference>
<dbReference type="GO" id="GO:0003676">
    <property type="term" value="F:nucleic acid binding"/>
    <property type="evidence" value="ECO:0007669"/>
    <property type="project" value="InterPro"/>
</dbReference>
<dbReference type="AlphaFoldDB" id="A0A6C0DK11"/>
<dbReference type="GO" id="GO:0008270">
    <property type="term" value="F:zinc ion binding"/>
    <property type="evidence" value="ECO:0007669"/>
    <property type="project" value="UniProtKB-KW"/>
</dbReference>
<name>A0A6C0DK11_9ZZZZ</name>
<evidence type="ECO:0000256" key="3">
    <source>
        <dbReference type="ARBA" id="ARBA00022833"/>
    </source>
</evidence>
<evidence type="ECO:0000256" key="1">
    <source>
        <dbReference type="ARBA" id="ARBA00022723"/>
    </source>
</evidence>
<feature type="compositionally biased region" description="Acidic residues" evidence="4">
    <location>
        <begin position="123"/>
        <end position="173"/>
    </location>
</feature>
<dbReference type="PANTHER" id="PTHR11477:SF0">
    <property type="entry name" value="IP08861P-RELATED"/>
    <property type="match status" value="1"/>
</dbReference>
<dbReference type="PROSITE" id="PS51133">
    <property type="entry name" value="ZF_TFIIS_2"/>
    <property type="match status" value="1"/>
</dbReference>
<dbReference type="Gene3D" id="2.20.25.10">
    <property type="match status" value="1"/>
</dbReference>
<feature type="domain" description="TFIIS-type" evidence="5">
    <location>
        <begin position="339"/>
        <end position="379"/>
    </location>
</feature>
<feature type="region of interest" description="Disordered" evidence="4">
    <location>
        <begin position="122"/>
        <end position="180"/>
    </location>
</feature>
<dbReference type="GO" id="GO:0005634">
    <property type="term" value="C:nucleus"/>
    <property type="evidence" value="ECO:0007669"/>
    <property type="project" value="TreeGrafter"/>
</dbReference>
<evidence type="ECO:0000259" key="5">
    <source>
        <dbReference type="PROSITE" id="PS51133"/>
    </source>
</evidence>
<sequence>MSSSFSALELKQDGDVTLVKIKTSQKPSLKDFQTFLKKKSAPAVLTSYPYGSKRITMIGYAKGKETELSQHELPPPCPITEIYGSILLIAHTAKSTWDQSLATIETFLPADYEVFYEKACSGELEEDDDEKDDEDVEEEKEADDVDEEEEEVGGDEDIEGVEDEIPVEEEEEETPRVRVSRKVAKIDPQQLQFQFKSVLESEAETKQPTVPQRLKIVQILHSVLNQHCDEDDILDLERGIYNATLDDAKKHMVPLTWDHDTFKWMYSTVAKRTLTNFHPDSYIGNRSLIERWKEGEFTLESIGRWTPYELNPANWKDLKDQQFRRDKRVLEGNLAMATDRFRCSQCKKKMCSYYELQTRSADEPMTIFISCLNCGKHWKQ</sequence>
<evidence type="ECO:0000256" key="2">
    <source>
        <dbReference type="ARBA" id="ARBA00022771"/>
    </source>
</evidence>
<protein>
    <recommendedName>
        <fullName evidence="5">TFIIS-type domain-containing protein</fullName>
    </recommendedName>
</protein>
<dbReference type="PROSITE" id="PS00466">
    <property type="entry name" value="ZF_TFIIS_1"/>
    <property type="match status" value="1"/>
</dbReference>
<dbReference type="EMBL" id="MN739626">
    <property type="protein sequence ID" value="QHT16692.1"/>
    <property type="molecule type" value="Genomic_DNA"/>
</dbReference>
<reference evidence="6" key="1">
    <citation type="journal article" date="2020" name="Nature">
        <title>Giant virus diversity and host interactions through global metagenomics.</title>
        <authorList>
            <person name="Schulz F."/>
            <person name="Roux S."/>
            <person name="Paez-Espino D."/>
            <person name="Jungbluth S."/>
            <person name="Walsh D.A."/>
            <person name="Denef V.J."/>
            <person name="McMahon K.D."/>
            <person name="Konstantinidis K.T."/>
            <person name="Eloe-Fadrosh E.A."/>
            <person name="Kyrpides N.C."/>
            <person name="Woyke T."/>
        </authorList>
    </citation>
    <scope>NUCLEOTIDE SEQUENCE</scope>
    <source>
        <strain evidence="6">GVMAG-M-3300023174-189</strain>
    </source>
</reference>
<keyword evidence="3" id="KW-0862">Zinc</keyword>
<dbReference type="PANTHER" id="PTHR11477">
    <property type="entry name" value="TRANSCRIPTION FACTOR S-II ZINC FINGER DOMAIN-CONTAINING PROTEIN"/>
    <property type="match status" value="1"/>
</dbReference>
<dbReference type="InterPro" id="IPR001222">
    <property type="entry name" value="Znf_TFIIS"/>
</dbReference>
<dbReference type="SUPFAM" id="SSF57783">
    <property type="entry name" value="Zinc beta-ribbon"/>
    <property type="match status" value="1"/>
</dbReference>